<gene>
    <name evidence="4" type="ORF">JKP88DRAFT_198628</name>
</gene>
<dbReference type="PANTHER" id="PTHR47447">
    <property type="entry name" value="OS03G0856100 PROTEIN"/>
    <property type="match status" value="1"/>
</dbReference>
<dbReference type="InterPro" id="IPR033443">
    <property type="entry name" value="PROP1-like_PPR_dom"/>
</dbReference>
<evidence type="ECO:0000313" key="5">
    <source>
        <dbReference type="Proteomes" id="UP000664859"/>
    </source>
</evidence>
<dbReference type="Gene3D" id="1.25.40.10">
    <property type="entry name" value="Tetratricopeptide repeat domain"/>
    <property type="match status" value="2"/>
</dbReference>
<dbReference type="Proteomes" id="UP000664859">
    <property type="component" value="Unassembled WGS sequence"/>
</dbReference>
<dbReference type="PROSITE" id="PS51375">
    <property type="entry name" value="PPR"/>
    <property type="match status" value="1"/>
</dbReference>
<evidence type="ECO:0000259" key="3">
    <source>
        <dbReference type="Pfam" id="PF17177"/>
    </source>
</evidence>
<keyword evidence="5" id="KW-1185">Reference proteome</keyword>
<dbReference type="InterPro" id="IPR011990">
    <property type="entry name" value="TPR-like_helical_dom_sf"/>
</dbReference>
<name>A0A835Z2F3_9STRA</name>
<reference evidence="4" key="1">
    <citation type="submission" date="2021-02" db="EMBL/GenBank/DDBJ databases">
        <title>First Annotated Genome of the Yellow-green Alga Tribonema minus.</title>
        <authorList>
            <person name="Mahan K.M."/>
        </authorList>
    </citation>
    <scope>NUCLEOTIDE SEQUENCE</scope>
    <source>
        <strain evidence="4">UTEX B ZZ1240</strain>
    </source>
</reference>
<dbReference type="EMBL" id="JAFCMP010000146">
    <property type="protein sequence ID" value="KAG5185009.1"/>
    <property type="molecule type" value="Genomic_DNA"/>
</dbReference>
<accession>A0A835Z2F3</accession>
<organism evidence="4 5">
    <name type="scientific">Tribonema minus</name>
    <dbReference type="NCBI Taxonomy" id="303371"/>
    <lineage>
        <taxon>Eukaryota</taxon>
        <taxon>Sar</taxon>
        <taxon>Stramenopiles</taxon>
        <taxon>Ochrophyta</taxon>
        <taxon>PX clade</taxon>
        <taxon>Xanthophyceae</taxon>
        <taxon>Tribonematales</taxon>
        <taxon>Tribonemataceae</taxon>
        <taxon>Tribonema</taxon>
    </lineage>
</organism>
<feature type="non-terminal residue" evidence="4">
    <location>
        <position position="1"/>
    </location>
</feature>
<dbReference type="AlphaFoldDB" id="A0A835Z2F3"/>
<proteinExistence type="predicted"/>
<sequence length="244" mass="25363">MHRGGASVVLRLMSQCGTPPDLAAYNLALRACRGGNAVLHADKILADMAAAGLAADRHTFRSMLHACKQAHNWERALAQADRILATAKAAGLAADRHTYKGVLRACKRARDWERALAVFRDAETNHPAFVDADMWTCLVQALAMCGQPRRVLAAAARMAERGVAPSAVTSMAVLKAHAELGDAAAVDAMLPSVRAAGLDVSAALARVALGYTHSGHVDAAEAALEAALSSRGARHGGAAAAAVH</sequence>
<protein>
    <recommendedName>
        <fullName evidence="3">PROP1-like PPR domain-containing protein</fullName>
    </recommendedName>
</protein>
<keyword evidence="1" id="KW-0677">Repeat</keyword>
<dbReference type="PANTHER" id="PTHR47447:SF17">
    <property type="entry name" value="OS12G0638900 PROTEIN"/>
    <property type="match status" value="1"/>
</dbReference>
<comment type="caution">
    <text evidence="4">The sequence shown here is derived from an EMBL/GenBank/DDBJ whole genome shotgun (WGS) entry which is preliminary data.</text>
</comment>
<feature type="domain" description="PROP1-like PPR" evidence="3">
    <location>
        <begin position="24"/>
        <end position="207"/>
    </location>
</feature>
<feature type="repeat" description="PPR" evidence="2">
    <location>
        <begin position="131"/>
        <end position="165"/>
    </location>
</feature>
<dbReference type="Pfam" id="PF17177">
    <property type="entry name" value="PPR_long"/>
    <property type="match status" value="1"/>
</dbReference>
<dbReference type="InterPro" id="IPR002885">
    <property type="entry name" value="PPR_rpt"/>
</dbReference>
<evidence type="ECO:0000256" key="2">
    <source>
        <dbReference type="PROSITE-ProRule" id="PRU00708"/>
    </source>
</evidence>
<evidence type="ECO:0000256" key="1">
    <source>
        <dbReference type="ARBA" id="ARBA00022737"/>
    </source>
</evidence>
<evidence type="ECO:0000313" key="4">
    <source>
        <dbReference type="EMBL" id="KAG5185009.1"/>
    </source>
</evidence>